<comment type="caution">
    <text evidence="2">The sequence shown here is derived from an EMBL/GenBank/DDBJ whole genome shotgun (WGS) entry which is preliminary data.</text>
</comment>
<proteinExistence type="predicted"/>
<keyword evidence="3" id="KW-1185">Reference proteome</keyword>
<feature type="region of interest" description="Disordered" evidence="1">
    <location>
        <begin position="61"/>
        <end position="92"/>
    </location>
</feature>
<organism evidence="2 3">
    <name type="scientific">Turnera subulata</name>
    <dbReference type="NCBI Taxonomy" id="218843"/>
    <lineage>
        <taxon>Eukaryota</taxon>
        <taxon>Viridiplantae</taxon>
        <taxon>Streptophyta</taxon>
        <taxon>Embryophyta</taxon>
        <taxon>Tracheophyta</taxon>
        <taxon>Spermatophyta</taxon>
        <taxon>Magnoliopsida</taxon>
        <taxon>eudicotyledons</taxon>
        <taxon>Gunneridae</taxon>
        <taxon>Pentapetalae</taxon>
        <taxon>rosids</taxon>
        <taxon>fabids</taxon>
        <taxon>Malpighiales</taxon>
        <taxon>Passifloraceae</taxon>
        <taxon>Turnera</taxon>
    </lineage>
</organism>
<protein>
    <submittedName>
        <fullName evidence="2">Uncharacterized protein</fullName>
    </submittedName>
</protein>
<evidence type="ECO:0000256" key="1">
    <source>
        <dbReference type="SAM" id="MobiDB-lite"/>
    </source>
</evidence>
<reference evidence="2" key="1">
    <citation type="submission" date="2022-02" db="EMBL/GenBank/DDBJ databases">
        <authorList>
            <person name="Henning P.M."/>
            <person name="McCubbin A.G."/>
            <person name="Shore J.S."/>
        </authorList>
    </citation>
    <scope>NUCLEOTIDE SEQUENCE</scope>
    <source>
        <strain evidence="2">F60SS</strain>
        <tissue evidence="2">Leaves</tissue>
    </source>
</reference>
<gene>
    <name evidence="2" type="ORF">Tsubulata_049934</name>
</gene>
<feature type="compositionally biased region" description="Polar residues" evidence="1">
    <location>
        <begin position="83"/>
        <end position="92"/>
    </location>
</feature>
<name>A0A9Q0GE83_9ROSI</name>
<evidence type="ECO:0000313" key="2">
    <source>
        <dbReference type="EMBL" id="KAJ4848033.1"/>
    </source>
</evidence>
<dbReference type="Proteomes" id="UP001141552">
    <property type="component" value="Unassembled WGS sequence"/>
</dbReference>
<feature type="non-terminal residue" evidence="2">
    <location>
        <position position="1"/>
    </location>
</feature>
<sequence>KKNLSLSHLLHPSLSGSGAASSPLLHNHHTAALASSFTQPPRRLLFYKKKISPSLIFSPDSSLTSTPLPPTQASSCCPHRLGNRTTPTVSSMSVDDGSALMDLGLFSIPNKL</sequence>
<dbReference type="EMBL" id="JAKUCV010001025">
    <property type="protein sequence ID" value="KAJ4848033.1"/>
    <property type="molecule type" value="Genomic_DNA"/>
</dbReference>
<dbReference type="AlphaFoldDB" id="A0A9Q0GE83"/>
<accession>A0A9Q0GE83</accession>
<reference evidence="2" key="2">
    <citation type="journal article" date="2023" name="Plants (Basel)">
        <title>Annotation of the Turnera subulata (Passifloraceae) Draft Genome Reveals the S-Locus Evolved after the Divergence of Turneroideae from Passifloroideae in a Stepwise Manner.</title>
        <authorList>
            <person name="Henning P.M."/>
            <person name="Roalson E.H."/>
            <person name="Mir W."/>
            <person name="McCubbin A.G."/>
            <person name="Shore J.S."/>
        </authorList>
    </citation>
    <scope>NUCLEOTIDE SEQUENCE</scope>
    <source>
        <strain evidence="2">F60SS</strain>
    </source>
</reference>
<evidence type="ECO:0000313" key="3">
    <source>
        <dbReference type="Proteomes" id="UP001141552"/>
    </source>
</evidence>